<sequence length="248" mass="27404">MQRLAYETTPWNEITVFETGALFGKTGRFRCLRFADEAVQGAIDLRDPGRIVLEYPRALIHLMERNAPGFERAFMIGHGIGTIPARYPGNKFTIAEIDERVVALSREYFGYPWDNVVVGDGRAVLDAEPPASLDVVLIDAFTKDGTPRHLTTAECFRMAGRRLRGPGLVLLNLAGRMRGDRRIASIHASLAEAFRHTAAFFLPESPGRAYGNVLLAGSSRPIAFTAEAMAGFRPFAPEPGFVLRDRPD</sequence>
<dbReference type="EC" id="2.5.1.16" evidence="2"/>
<name>A0ABN7SAR5_THEXY</name>
<keyword evidence="2" id="KW-0808">Transferase</keyword>
<dbReference type="EMBL" id="CAJRAY010000106">
    <property type="protein sequence ID" value="CAG5093502.1"/>
    <property type="molecule type" value="Genomic_DNA"/>
</dbReference>
<proteinExistence type="predicted"/>
<keyword evidence="1" id="KW-0620">Polyamine biosynthesis</keyword>
<accession>A0ABN7SAR5</accession>
<reference evidence="2 3" key="1">
    <citation type="submission" date="2021-04" db="EMBL/GenBank/DDBJ databases">
        <authorList>
            <person name="Rakotoarivonina H."/>
        </authorList>
    </citation>
    <scope>NUCLEOTIDE SEQUENCE [LARGE SCALE GENOMIC DNA]</scope>
    <source>
        <strain evidence="2 3">XE</strain>
    </source>
</reference>
<organism evidence="2 3">
    <name type="scientific">Thermobacillus xylanilyticus</name>
    <dbReference type="NCBI Taxonomy" id="76633"/>
    <lineage>
        <taxon>Bacteria</taxon>
        <taxon>Bacillati</taxon>
        <taxon>Bacillota</taxon>
        <taxon>Bacilli</taxon>
        <taxon>Bacillales</taxon>
        <taxon>Paenibacillaceae</taxon>
        <taxon>Thermobacillus</taxon>
    </lineage>
</organism>
<dbReference type="PANTHER" id="PTHR43317:SF1">
    <property type="entry name" value="THERMOSPERMINE SYNTHASE ACAULIS5"/>
    <property type="match status" value="1"/>
</dbReference>
<dbReference type="Proteomes" id="UP000681526">
    <property type="component" value="Unassembled WGS sequence"/>
</dbReference>
<dbReference type="SUPFAM" id="SSF53335">
    <property type="entry name" value="S-adenosyl-L-methionine-dependent methyltransferases"/>
    <property type="match status" value="1"/>
</dbReference>
<dbReference type="InterPro" id="IPR029063">
    <property type="entry name" value="SAM-dependent_MTases_sf"/>
</dbReference>
<comment type="caution">
    <text evidence="2">The sequence shown here is derived from an EMBL/GenBank/DDBJ whole genome shotgun (WGS) entry which is preliminary data.</text>
</comment>
<evidence type="ECO:0000256" key="1">
    <source>
        <dbReference type="ARBA" id="ARBA00023115"/>
    </source>
</evidence>
<evidence type="ECO:0000313" key="2">
    <source>
        <dbReference type="EMBL" id="CAG5093502.1"/>
    </source>
</evidence>
<dbReference type="RefSeq" id="WP_213487040.1">
    <property type="nucleotide sequence ID" value="NZ_CAJRAY010000106.1"/>
</dbReference>
<evidence type="ECO:0000313" key="3">
    <source>
        <dbReference type="Proteomes" id="UP000681526"/>
    </source>
</evidence>
<dbReference type="NCBIfam" id="NF037959">
    <property type="entry name" value="MFS_SpdSyn"/>
    <property type="match status" value="1"/>
</dbReference>
<protein>
    <submittedName>
        <fullName evidence="2">Spermidine synthase 1</fullName>
        <ecNumber evidence="2">2.5.1.16</ecNumber>
    </submittedName>
</protein>
<gene>
    <name evidence="2" type="primary">txxe 3649</name>
    <name evidence="2" type="ORF">TXXE_19765</name>
</gene>
<dbReference type="PANTHER" id="PTHR43317">
    <property type="entry name" value="THERMOSPERMINE SYNTHASE ACAULIS5"/>
    <property type="match status" value="1"/>
</dbReference>
<dbReference type="Gene3D" id="3.40.50.150">
    <property type="entry name" value="Vaccinia Virus protein VP39"/>
    <property type="match status" value="1"/>
</dbReference>
<keyword evidence="3" id="KW-1185">Reference proteome</keyword>
<dbReference type="GO" id="GO:0004766">
    <property type="term" value="F:spermidine synthase activity"/>
    <property type="evidence" value="ECO:0007669"/>
    <property type="project" value="UniProtKB-EC"/>
</dbReference>